<reference evidence="1" key="1">
    <citation type="submission" date="2013-07" db="EMBL/GenBank/DDBJ databases">
        <authorList>
            <person name="McIlroy S."/>
        </authorList>
    </citation>
    <scope>NUCLEOTIDE SEQUENCE [LARGE SCALE GENOMIC DNA]</scope>
    <source>
        <strain evidence="1">Run_A_D11</strain>
    </source>
</reference>
<sequence length="83" mass="8941">MNAPYFLIDPATGRLGFTATGREALGPRFARAGIRLETLKTLEQARAAARAVTHQELCALAATLKGCDARLDQVMAALPEWQS</sequence>
<dbReference type="AlphaFoldDB" id="W6MBJ4"/>
<organism evidence="1 2">
    <name type="scientific">Candidatus Competibacter denitrificans Run_A_D11</name>
    <dbReference type="NCBI Taxonomy" id="1400863"/>
    <lineage>
        <taxon>Bacteria</taxon>
        <taxon>Pseudomonadati</taxon>
        <taxon>Pseudomonadota</taxon>
        <taxon>Gammaproteobacteria</taxon>
        <taxon>Candidatus Competibacteraceae</taxon>
        <taxon>Candidatus Competibacter</taxon>
    </lineage>
</organism>
<accession>W6MBJ4</accession>
<reference evidence="1" key="2">
    <citation type="submission" date="2014-03" db="EMBL/GenBank/DDBJ databases">
        <title>Candidatus Competibacter-lineage genomes retrieved from metagenomes reveal functional metabolic diversity.</title>
        <authorList>
            <person name="McIlroy S.J."/>
            <person name="Albertsen M."/>
            <person name="Andresen E.K."/>
            <person name="Saunders A.M."/>
            <person name="Kristiansen R."/>
            <person name="Stokholm-Bjerregaard M."/>
            <person name="Nielsen K.L."/>
            <person name="Nielsen P.H."/>
        </authorList>
    </citation>
    <scope>NUCLEOTIDE SEQUENCE</scope>
    <source>
        <strain evidence="1">Run_A_D11</strain>
    </source>
</reference>
<dbReference type="Proteomes" id="UP000035760">
    <property type="component" value="Unassembled WGS sequence"/>
</dbReference>
<name>W6MBJ4_9GAMM</name>
<keyword evidence="2" id="KW-1185">Reference proteome</keyword>
<protein>
    <submittedName>
        <fullName evidence="1">Uncharacterized protein</fullName>
    </submittedName>
</protein>
<proteinExistence type="predicted"/>
<dbReference type="EMBL" id="CBTJ020000108">
    <property type="protein sequence ID" value="CDI04339.1"/>
    <property type="molecule type" value="Genomic_DNA"/>
</dbReference>
<gene>
    <name evidence="1" type="ORF">BN873_950022</name>
</gene>
<dbReference type="RefSeq" id="WP_048676500.1">
    <property type="nucleotide sequence ID" value="NZ_CBTJ020000108.1"/>
</dbReference>
<evidence type="ECO:0000313" key="2">
    <source>
        <dbReference type="Proteomes" id="UP000035760"/>
    </source>
</evidence>
<evidence type="ECO:0000313" key="1">
    <source>
        <dbReference type="EMBL" id="CDI04339.1"/>
    </source>
</evidence>
<comment type="caution">
    <text evidence="1">The sequence shown here is derived from an EMBL/GenBank/DDBJ whole genome shotgun (WGS) entry which is preliminary data.</text>
</comment>